<dbReference type="Pfam" id="PF02311">
    <property type="entry name" value="AraC_binding"/>
    <property type="match status" value="1"/>
</dbReference>
<dbReference type="SUPFAM" id="SSF51215">
    <property type="entry name" value="Regulatory protein AraC"/>
    <property type="match status" value="1"/>
</dbReference>
<dbReference type="PROSITE" id="PS01124">
    <property type="entry name" value="HTH_ARAC_FAMILY_2"/>
    <property type="match status" value="1"/>
</dbReference>
<keyword evidence="3" id="KW-0804">Transcription</keyword>
<keyword evidence="1" id="KW-0805">Transcription regulation</keyword>
<dbReference type="InterPro" id="IPR037923">
    <property type="entry name" value="HTH-like"/>
</dbReference>
<dbReference type="InterPro" id="IPR018060">
    <property type="entry name" value="HTH_AraC"/>
</dbReference>
<name>A0AB73T3C6_9FIRM</name>
<dbReference type="SMART" id="SM00342">
    <property type="entry name" value="HTH_ARAC"/>
    <property type="match status" value="1"/>
</dbReference>
<dbReference type="Gene3D" id="1.10.10.60">
    <property type="entry name" value="Homeodomain-like"/>
    <property type="match status" value="2"/>
</dbReference>
<dbReference type="InterPro" id="IPR009057">
    <property type="entry name" value="Homeodomain-like_sf"/>
</dbReference>
<dbReference type="Pfam" id="PF12833">
    <property type="entry name" value="HTH_18"/>
    <property type="match status" value="1"/>
</dbReference>
<evidence type="ECO:0000313" key="6">
    <source>
        <dbReference type="Proteomes" id="UP000245412"/>
    </source>
</evidence>
<dbReference type="PANTHER" id="PTHR43280:SF34">
    <property type="entry name" value="ARAC-FAMILY TRANSCRIPTIONAL REGULATOR"/>
    <property type="match status" value="1"/>
</dbReference>
<keyword evidence="2" id="KW-0238">DNA-binding</keyword>
<dbReference type="EMBL" id="QGGY01000007">
    <property type="protein sequence ID" value="PWJ75065.1"/>
    <property type="molecule type" value="Genomic_DNA"/>
</dbReference>
<dbReference type="SUPFAM" id="SSF46689">
    <property type="entry name" value="Homeodomain-like"/>
    <property type="match status" value="2"/>
</dbReference>
<dbReference type="Proteomes" id="UP000245412">
    <property type="component" value="Unassembled WGS sequence"/>
</dbReference>
<evidence type="ECO:0000256" key="2">
    <source>
        <dbReference type="ARBA" id="ARBA00023125"/>
    </source>
</evidence>
<proteinExistence type="predicted"/>
<organism evidence="5 6">
    <name type="scientific">Murimonas intestini</name>
    <dbReference type="NCBI Taxonomy" id="1337051"/>
    <lineage>
        <taxon>Bacteria</taxon>
        <taxon>Bacillati</taxon>
        <taxon>Bacillota</taxon>
        <taxon>Clostridia</taxon>
        <taxon>Lachnospirales</taxon>
        <taxon>Lachnospiraceae</taxon>
        <taxon>Murimonas</taxon>
    </lineage>
</organism>
<dbReference type="GO" id="GO:0003700">
    <property type="term" value="F:DNA-binding transcription factor activity"/>
    <property type="evidence" value="ECO:0007669"/>
    <property type="project" value="InterPro"/>
</dbReference>
<comment type="caution">
    <text evidence="5">The sequence shown here is derived from an EMBL/GenBank/DDBJ whole genome shotgun (WGS) entry which is preliminary data.</text>
</comment>
<reference evidence="5 6" key="1">
    <citation type="submission" date="2018-05" db="EMBL/GenBank/DDBJ databases">
        <authorList>
            <person name="Goeker M."/>
            <person name="Huntemann M."/>
            <person name="Clum A."/>
            <person name="Pillay M."/>
            <person name="Palaniappan K."/>
            <person name="Varghese N."/>
            <person name="Mikhailova N."/>
            <person name="Stamatis D."/>
            <person name="Reddy T."/>
            <person name="Daum C."/>
            <person name="Shapiro N."/>
            <person name="Ivanova N."/>
            <person name="Kyrpides N."/>
            <person name="Woyke T."/>
        </authorList>
    </citation>
    <scope>NUCLEOTIDE SEQUENCE [LARGE SCALE GENOMIC DNA]</scope>
    <source>
        <strain evidence="5 6">DSM 26524</strain>
    </source>
</reference>
<dbReference type="AlphaFoldDB" id="A0AB73T3C6"/>
<dbReference type="InterPro" id="IPR014710">
    <property type="entry name" value="RmlC-like_jellyroll"/>
</dbReference>
<gene>
    <name evidence="5" type="ORF">C7383_10772</name>
</gene>
<accession>A0AB73T3C6</accession>
<evidence type="ECO:0000256" key="1">
    <source>
        <dbReference type="ARBA" id="ARBA00023015"/>
    </source>
</evidence>
<dbReference type="InterPro" id="IPR003313">
    <property type="entry name" value="AraC-bd"/>
</dbReference>
<sequence length="317" mass="37600">MEQEYEIVKHLQLEDLNIFLVNMTYRRLHVHKEFEICMVLAGSLKVYERQGYISLGRGDIVLFNPRQAHELHSLTENTVLLSIQISGNFCRKIYPDIRLLEFEENILTLDKYGREQKARLCGSILNLAKFYFLNAPGYNFFCMSSLFELWGILINYYPWHIITEKEKAERYNKSNRLEHIMAYIDAHFTDKILLTDIAEEEHLSLNYLSHFFKDMIGMSFQQYVALLRFDRARRLVEHTSMSITTICMECGFSDYRYLNNIYKKQLGYTPIEYRNSHAVTDGYIEKKATDLENMQEFYSREESLKLLKIAETQGIFI</sequence>
<evidence type="ECO:0000256" key="3">
    <source>
        <dbReference type="ARBA" id="ARBA00023163"/>
    </source>
</evidence>
<keyword evidence="6" id="KW-1185">Reference proteome</keyword>
<dbReference type="RefSeq" id="WP_109626812.1">
    <property type="nucleotide sequence ID" value="NZ_JANKBI010000007.1"/>
</dbReference>
<protein>
    <submittedName>
        <fullName evidence="5">AraC family transcriptional regulator</fullName>
    </submittedName>
</protein>
<evidence type="ECO:0000259" key="4">
    <source>
        <dbReference type="PROSITE" id="PS01124"/>
    </source>
</evidence>
<feature type="domain" description="HTH araC/xylS-type" evidence="4">
    <location>
        <begin position="178"/>
        <end position="276"/>
    </location>
</feature>
<dbReference type="Gene3D" id="2.60.120.10">
    <property type="entry name" value="Jelly Rolls"/>
    <property type="match status" value="1"/>
</dbReference>
<evidence type="ECO:0000313" key="5">
    <source>
        <dbReference type="EMBL" id="PWJ75065.1"/>
    </source>
</evidence>
<dbReference type="PANTHER" id="PTHR43280">
    <property type="entry name" value="ARAC-FAMILY TRANSCRIPTIONAL REGULATOR"/>
    <property type="match status" value="1"/>
</dbReference>
<dbReference type="GO" id="GO:0043565">
    <property type="term" value="F:sequence-specific DNA binding"/>
    <property type="evidence" value="ECO:0007669"/>
    <property type="project" value="InterPro"/>
</dbReference>